<evidence type="ECO:0000256" key="3">
    <source>
        <dbReference type="ARBA" id="ARBA00022490"/>
    </source>
</evidence>
<evidence type="ECO:0000256" key="9">
    <source>
        <dbReference type="ARBA" id="ARBA00047899"/>
    </source>
</evidence>
<protein>
    <recommendedName>
        <fullName evidence="2">non-specific serine/threonine protein kinase</fullName>
        <ecNumber evidence="2">2.7.11.1</ecNumber>
    </recommendedName>
</protein>
<keyword evidence="15" id="KW-1185">Reference proteome</keyword>
<dbReference type="GO" id="GO:0004674">
    <property type="term" value="F:protein serine/threonine kinase activity"/>
    <property type="evidence" value="ECO:0007669"/>
    <property type="project" value="UniProtKB-KW"/>
</dbReference>
<dbReference type="SUPFAM" id="SSF56112">
    <property type="entry name" value="Protein kinase-like (PK-like)"/>
    <property type="match status" value="1"/>
</dbReference>
<feature type="binding site" evidence="11">
    <location>
        <position position="129"/>
    </location>
    <ligand>
        <name>ATP</name>
        <dbReference type="ChEBI" id="CHEBI:30616"/>
    </ligand>
</feature>
<evidence type="ECO:0000313" key="15">
    <source>
        <dbReference type="Proteomes" id="UP001151582"/>
    </source>
</evidence>
<evidence type="ECO:0000256" key="6">
    <source>
        <dbReference type="ARBA" id="ARBA00022741"/>
    </source>
</evidence>
<comment type="catalytic activity">
    <reaction evidence="9">
        <text>L-threonyl-[protein] + ATP = O-phospho-L-threonyl-[protein] + ADP + H(+)</text>
        <dbReference type="Rhea" id="RHEA:46608"/>
        <dbReference type="Rhea" id="RHEA-COMP:11060"/>
        <dbReference type="Rhea" id="RHEA-COMP:11605"/>
        <dbReference type="ChEBI" id="CHEBI:15378"/>
        <dbReference type="ChEBI" id="CHEBI:30013"/>
        <dbReference type="ChEBI" id="CHEBI:30616"/>
        <dbReference type="ChEBI" id="CHEBI:61977"/>
        <dbReference type="ChEBI" id="CHEBI:456216"/>
        <dbReference type="EC" id="2.7.11.1"/>
    </reaction>
</comment>
<dbReference type="InterPro" id="IPR000719">
    <property type="entry name" value="Prot_kinase_dom"/>
</dbReference>
<dbReference type="PROSITE" id="PS00108">
    <property type="entry name" value="PROTEIN_KINASE_ST"/>
    <property type="match status" value="1"/>
</dbReference>
<keyword evidence="3" id="KW-0963">Cytoplasm</keyword>
<keyword evidence="7" id="KW-0418">Kinase</keyword>
<dbReference type="OrthoDB" id="193931at2759"/>
<feature type="region of interest" description="Disordered" evidence="12">
    <location>
        <begin position="503"/>
        <end position="544"/>
    </location>
</feature>
<comment type="catalytic activity">
    <reaction evidence="10">
        <text>L-seryl-[protein] + ATP = O-phospho-L-seryl-[protein] + ADP + H(+)</text>
        <dbReference type="Rhea" id="RHEA:17989"/>
        <dbReference type="Rhea" id="RHEA-COMP:9863"/>
        <dbReference type="Rhea" id="RHEA-COMP:11604"/>
        <dbReference type="ChEBI" id="CHEBI:15378"/>
        <dbReference type="ChEBI" id="CHEBI:29999"/>
        <dbReference type="ChEBI" id="CHEBI:30616"/>
        <dbReference type="ChEBI" id="CHEBI:83421"/>
        <dbReference type="ChEBI" id="CHEBI:456216"/>
        <dbReference type="EC" id="2.7.11.1"/>
    </reaction>
</comment>
<dbReference type="PANTHER" id="PTHR24346:SF30">
    <property type="entry name" value="MATERNAL EMBRYONIC LEUCINE ZIPPER KINASE"/>
    <property type="match status" value="1"/>
</dbReference>
<evidence type="ECO:0000256" key="5">
    <source>
        <dbReference type="ARBA" id="ARBA00022679"/>
    </source>
</evidence>
<dbReference type="EMBL" id="JANBQB010000201">
    <property type="protein sequence ID" value="KAJ1979793.1"/>
    <property type="molecule type" value="Genomic_DNA"/>
</dbReference>
<evidence type="ECO:0000256" key="1">
    <source>
        <dbReference type="ARBA" id="ARBA00004496"/>
    </source>
</evidence>
<keyword evidence="4" id="KW-0723">Serine/threonine-protein kinase</keyword>
<feature type="domain" description="Protein kinase" evidence="13">
    <location>
        <begin position="100"/>
        <end position="355"/>
    </location>
</feature>
<evidence type="ECO:0000256" key="11">
    <source>
        <dbReference type="PROSITE-ProRule" id="PRU10141"/>
    </source>
</evidence>
<keyword evidence="5" id="KW-0808">Transferase</keyword>
<evidence type="ECO:0000256" key="7">
    <source>
        <dbReference type="ARBA" id="ARBA00022777"/>
    </source>
</evidence>
<keyword evidence="8 11" id="KW-0067">ATP-binding</keyword>
<name>A0A9W8B901_9FUNG</name>
<comment type="caution">
    <text evidence="14">The sequence shown here is derived from an EMBL/GenBank/DDBJ whole genome shotgun (WGS) entry which is preliminary data.</text>
</comment>
<feature type="region of interest" description="Disordered" evidence="12">
    <location>
        <begin position="775"/>
        <end position="801"/>
    </location>
</feature>
<proteinExistence type="predicted"/>
<dbReference type="FunFam" id="1.10.510.10:FF:001222">
    <property type="entry name" value="Serine/threonine-protein kinase ppk25"/>
    <property type="match status" value="1"/>
</dbReference>
<dbReference type="GO" id="GO:0035556">
    <property type="term" value="P:intracellular signal transduction"/>
    <property type="evidence" value="ECO:0007669"/>
    <property type="project" value="TreeGrafter"/>
</dbReference>
<evidence type="ECO:0000256" key="10">
    <source>
        <dbReference type="ARBA" id="ARBA00048679"/>
    </source>
</evidence>
<sequence>MQMPMPMPVPDEFTPMMPAPMPPPNRPMSALQADAHMAQMINEMDPFMKGGRRRSAFPTASAGVGSGSGGSSAHNTNQSVRRSGTSAPKDPSGQHIVYGYRLAKCLGRGTFSKVYLGIHRYTEEQVALKFIKNRPSSKSDKHDVRVQREISLLTLIHHPNIIRIKKRADTQNNTILVMEYAPGGELLSYIRQNGRLKETEARQLFRQIISAIDFCHKNGILHRDLKLENVMLDADKTVKIIDFGFANIFHHTRTLNTYCGSPFYAAPEMVNGVPYVGPEVDIWSMGVILFFMLCGRTPFEGENLRQIYQKISQGHYTIPPNTKISNSAADLIRRMLQTNQRNRIRMSEICCHPWVNEGHKDLPTDYFKHRPNHVHLKPNRNIVYELTRRHHFSEREVLDALRQHQPGQHPAVSLYYLYEDYFARRRQTQQQQQLSGNANASGSSAAPPPAAPTMDVPPSPALPGGLTAADHTFRRSLQPASTNPKPTIKHDRRSAYTIAEEHAQFQQHSTQRMRKLSNPNARPESSPFPPTPVGFPMATTPSYPPGQEYFDRPKHLSQNMADSPTGQSFLSSMWGFSRNRVNSKSGHFDQHSLNNLSANIMDKSAPNLEKKIRKSAIFNMVAKARKSMPFLRRPNMSPPVSPSGPMAKSPLLTPGTPVDPKHPEMRRPMQPPPPVSTLGPNVPLSPSYPGSPVLPHHTAFPPGIPATAPVSPRPPMHLVHPMPQPKHVITPAGTNGDPHLMAGPGYVAGPQLTAALAAADALAPSAQTSPTLRATTHAMPAPSGAFIPAPQPPGVSTPPPRMLPDRRAGNALLNPYRSTTADFDSIRMRFDELCQKYRMVTQDLGYHLLRCAVNDGKYQGQRFEFEVSSPAPGLHTVSIRHQKGNWITFRKMANRFFKDMGLD</sequence>
<evidence type="ECO:0000256" key="2">
    <source>
        <dbReference type="ARBA" id="ARBA00012513"/>
    </source>
</evidence>
<dbReference type="SMART" id="SM00220">
    <property type="entry name" value="S_TKc"/>
    <property type="match status" value="1"/>
</dbReference>
<gene>
    <name evidence="14" type="ORF">H4R34_002695</name>
</gene>
<dbReference type="InterPro" id="IPR011009">
    <property type="entry name" value="Kinase-like_dom_sf"/>
</dbReference>
<dbReference type="Gene3D" id="1.10.510.10">
    <property type="entry name" value="Transferase(Phosphotransferase) domain 1"/>
    <property type="match status" value="1"/>
</dbReference>
<organism evidence="14 15">
    <name type="scientific">Dimargaris verticillata</name>
    <dbReference type="NCBI Taxonomy" id="2761393"/>
    <lineage>
        <taxon>Eukaryota</taxon>
        <taxon>Fungi</taxon>
        <taxon>Fungi incertae sedis</taxon>
        <taxon>Zoopagomycota</taxon>
        <taxon>Kickxellomycotina</taxon>
        <taxon>Dimargaritomycetes</taxon>
        <taxon>Dimargaritales</taxon>
        <taxon>Dimargaritaceae</taxon>
        <taxon>Dimargaris</taxon>
    </lineage>
</organism>
<dbReference type="EC" id="2.7.11.1" evidence="2"/>
<feature type="compositionally biased region" description="Low complexity" evidence="12">
    <location>
        <begin position="428"/>
        <end position="445"/>
    </location>
</feature>
<feature type="region of interest" description="Disordered" evidence="12">
    <location>
        <begin position="427"/>
        <end position="467"/>
    </location>
</feature>
<evidence type="ECO:0000256" key="4">
    <source>
        <dbReference type="ARBA" id="ARBA00022527"/>
    </source>
</evidence>
<dbReference type="InterPro" id="IPR017441">
    <property type="entry name" value="Protein_kinase_ATP_BS"/>
</dbReference>
<feature type="compositionally biased region" description="Pro residues" evidence="12">
    <location>
        <begin position="446"/>
        <end position="461"/>
    </location>
</feature>
<dbReference type="PANTHER" id="PTHR24346">
    <property type="entry name" value="MAP/MICROTUBULE AFFINITY-REGULATING KINASE"/>
    <property type="match status" value="1"/>
</dbReference>
<accession>A0A9W8B901</accession>
<dbReference type="GO" id="GO:0005737">
    <property type="term" value="C:cytoplasm"/>
    <property type="evidence" value="ECO:0007669"/>
    <property type="project" value="UniProtKB-SubCell"/>
</dbReference>
<comment type="subcellular location">
    <subcellularLocation>
        <location evidence="1">Cytoplasm</location>
    </subcellularLocation>
</comment>
<feature type="region of interest" description="Disordered" evidence="12">
    <location>
        <begin position="631"/>
        <end position="674"/>
    </location>
</feature>
<feature type="region of interest" description="Disordered" evidence="12">
    <location>
        <begin position="49"/>
        <end position="93"/>
    </location>
</feature>
<dbReference type="CDD" id="cd14003">
    <property type="entry name" value="STKc_AMPK-like"/>
    <property type="match status" value="1"/>
</dbReference>
<dbReference type="Pfam" id="PF00069">
    <property type="entry name" value="Pkinase"/>
    <property type="match status" value="1"/>
</dbReference>
<evidence type="ECO:0000259" key="13">
    <source>
        <dbReference type="PROSITE" id="PS50011"/>
    </source>
</evidence>
<evidence type="ECO:0000313" key="14">
    <source>
        <dbReference type="EMBL" id="KAJ1979793.1"/>
    </source>
</evidence>
<feature type="compositionally biased region" description="Polar residues" evidence="12">
    <location>
        <begin position="74"/>
        <end position="86"/>
    </location>
</feature>
<evidence type="ECO:0000256" key="8">
    <source>
        <dbReference type="ARBA" id="ARBA00022840"/>
    </source>
</evidence>
<dbReference type="Proteomes" id="UP001151582">
    <property type="component" value="Unassembled WGS sequence"/>
</dbReference>
<feature type="compositionally biased region" description="Pro residues" evidence="12">
    <location>
        <begin position="789"/>
        <end position="801"/>
    </location>
</feature>
<dbReference type="GO" id="GO:0005524">
    <property type="term" value="F:ATP binding"/>
    <property type="evidence" value="ECO:0007669"/>
    <property type="project" value="UniProtKB-UniRule"/>
</dbReference>
<dbReference type="AlphaFoldDB" id="A0A9W8B901"/>
<reference evidence="14" key="1">
    <citation type="submission" date="2022-07" db="EMBL/GenBank/DDBJ databases">
        <title>Phylogenomic reconstructions and comparative analyses of Kickxellomycotina fungi.</title>
        <authorList>
            <person name="Reynolds N.K."/>
            <person name="Stajich J.E."/>
            <person name="Barry K."/>
            <person name="Grigoriev I.V."/>
            <person name="Crous P."/>
            <person name="Smith M.E."/>
        </authorList>
    </citation>
    <scope>NUCLEOTIDE SEQUENCE</scope>
    <source>
        <strain evidence="14">RSA 567</strain>
    </source>
</reference>
<dbReference type="PROSITE" id="PS00107">
    <property type="entry name" value="PROTEIN_KINASE_ATP"/>
    <property type="match status" value="1"/>
</dbReference>
<dbReference type="PROSITE" id="PS50011">
    <property type="entry name" value="PROTEIN_KINASE_DOM"/>
    <property type="match status" value="1"/>
</dbReference>
<evidence type="ECO:0000256" key="12">
    <source>
        <dbReference type="SAM" id="MobiDB-lite"/>
    </source>
</evidence>
<keyword evidence="6 11" id="KW-0547">Nucleotide-binding</keyword>
<dbReference type="InterPro" id="IPR008271">
    <property type="entry name" value="Ser/Thr_kinase_AS"/>
</dbReference>